<dbReference type="PANTHER" id="PTHR42837:SF2">
    <property type="entry name" value="MEMBRANE METALLOPROTEASE ARASP2, CHLOROPLASTIC-RELATED"/>
    <property type="match status" value="1"/>
</dbReference>
<dbReference type="AlphaFoldDB" id="A0A9D6V7Y3"/>
<dbReference type="Proteomes" id="UP000807825">
    <property type="component" value="Unassembled WGS sequence"/>
</dbReference>
<evidence type="ECO:0000256" key="9">
    <source>
        <dbReference type="ARBA" id="ARBA00023049"/>
    </source>
</evidence>
<dbReference type="InterPro" id="IPR001478">
    <property type="entry name" value="PDZ"/>
</dbReference>
<sequence>MEYFIGFLVLLGVLIFVHEFGHFIVAKMAGVKVLKFSLGFPPTLIKRKWGETEYMLSWIPLGGYVKLLGEDPEQDEEIPPEEKHRAFTSKPLLSRMAIILAGPLFNYLLAFVLICAGYLAGWPVLISEIGKVLDGTPAMEAGLKAGDKIVAIDGQPVWRWDDMRSTIEQNAGRKLNLTVQRDDSTIDLPVTPTVGDQKDIFGEQTGRIGVAPSGKSAQLGIGASIYEGGRFTVYLTKLIVVTLVKLVKGEISAKALSGPITIAQASGESLKAGLFSFIFLLSYISINLAVINLLPIPILDGGHLLFFVIEAIIRRPVTGKIREYAVQAGLVFIVFLMVLVFYNDISRIITKGWSLTP</sequence>
<evidence type="ECO:0000256" key="10">
    <source>
        <dbReference type="ARBA" id="ARBA00023136"/>
    </source>
</evidence>
<proteinExistence type="inferred from homology"/>
<accession>A0A9D6V7Y3</accession>
<dbReference type="GO" id="GO:0016020">
    <property type="term" value="C:membrane"/>
    <property type="evidence" value="ECO:0007669"/>
    <property type="project" value="UniProtKB-SubCell"/>
</dbReference>
<dbReference type="CDD" id="cd23081">
    <property type="entry name" value="cpPDZ_EcRseP-like"/>
    <property type="match status" value="1"/>
</dbReference>
<dbReference type="GO" id="GO:0004222">
    <property type="term" value="F:metalloendopeptidase activity"/>
    <property type="evidence" value="ECO:0007669"/>
    <property type="project" value="InterPro"/>
</dbReference>
<evidence type="ECO:0000256" key="7">
    <source>
        <dbReference type="ARBA" id="ARBA00022833"/>
    </source>
</evidence>
<feature type="transmembrane region" description="Helical" evidence="11">
    <location>
        <begin position="97"/>
        <end position="121"/>
    </location>
</feature>
<evidence type="ECO:0000313" key="14">
    <source>
        <dbReference type="Proteomes" id="UP000807825"/>
    </source>
</evidence>
<evidence type="ECO:0000256" key="4">
    <source>
        <dbReference type="ARBA" id="ARBA00022670"/>
    </source>
</evidence>
<feature type="domain" description="PDZ" evidence="12">
    <location>
        <begin position="129"/>
        <end position="157"/>
    </location>
</feature>
<keyword evidence="7 11" id="KW-0862">Zinc</keyword>
<dbReference type="GO" id="GO:0006508">
    <property type="term" value="P:proteolysis"/>
    <property type="evidence" value="ECO:0007669"/>
    <property type="project" value="UniProtKB-KW"/>
</dbReference>
<dbReference type="NCBIfam" id="TIGR00054">
    <property type="entry name" value="RIP metalloprotease RseP"/>
    <property type="match status" value="1"/>
</dbReference>
<evidence type="ECO:0000256" key="11">
    <source>
        <dbReference type="RuleBase" id="RU362031"/>
    </source>
</evidence>
<dbReference type="SMART" id="SM00228">
    <property type="entry name" value="PDZ"/>
    <property type="match status" value="1"/>
</dbReference>
<evidence type="ECO:0000256" key="1">
    <source>
        <dbReference type="ARBA" id="ARBA00001947"/>
    </source>
</evidence>
<keyword evidence="8 11" id="KW-1133">Transmembrane helix</keyword>
<dbReference type="EC" id="3.4.24.-" evidence="11"/>
<gene>
    <name evidence="13" type="primary">rseP</name>
    <name evidence="13" type="ORF">HY912_22375</name>
</gene>
<protein>
    <recommendedName>
        <fullName evidence="11">Zinc metalloprotease</fullName>
        <ecNumber evidence="11">3.4.24.-</ecNumber>
    </recommendedName>
</protein>
<keyword evidence="11" id="KW-0479">Metal-binding</keyword>
<dbReference type="InterPro" id="IPR008915">
    <property type="entry name" value="Peptidase_M50"/>
</dbReference>
<comment type="cofactor">
    <cofactor evidence="1 11">
        <name>Zn(2+)</name>
        <dbReference type="ChEBI" id="CHEBI:29105"/>
    </cofactor>
</comment>
<keyword evidence="10 11" id="KW-0472">Membrane</keyword>
<evidence type="ECO:0000256" key="8">
    <source>
        <dbReference type="ARBA" id="ARBA00022989"/>
    </source>
</evidence>
<dbReference type="Pfam" id="PF17820">
    <property type="entry name" value="PDZ_6"/>
    <property type="match status" value="1"/>
</dbReference>
<keyword evidence="6 11" id="KW-0378">Hydrolase</keyword>
<keyword evidence="4" id="KW-0645">Protease</keyword>
<dbReference type="CDD" id="cd06163">
    <property type="entry name" value="S2P-M50_PDZ_RseP-like"/>
    <property type="match status" value="1"/>
</dbReference>
<dbReference type="InterPro" id="IPR004387">
    <property type="entry name" value="Pept_M50_Zn"/>
</dbReference>
<organism evidence="13 14">
    <name type="scientific">Desulfomonile tiedjei</name>
    <dbReference type="NCBI Taxonomy" id="2358"/>
    <lineage>
        <taxon>Bacteria</taxon>
        <taxon>Pseudomonadati</taxon>
        <taxon>Thermodesulfobacteriota</taxon>
        <taxon>Desulfomonilia</taxon>
        <taxon>Desulfomonilales</taxon>
        <taxon>Desulfomonilaceae</taxon>
        <taxon>Desulfomonile</taxon>
    </lineage>
</organism>
<name>A0A9D6V7Y3_9BACT</name>
<keyword evidence="9 11" id="KW-0482">Metalloprotease</keyword>
<comment type="caution">
    <text evidence="13">The sequence shown here is derived from an EMBL/GenBank/DDBJ whole genome shotgun (WGS) entry which is preliminary data.</text>
</comment>
<dbReference type="Pfam" id="PF02163">
    <property type="entry name" value="Peptidase_M50"/>
    <property type="match status" value="1"/>
</dbReference>
<reference evidence="13" key="1">
    <citation type="submission" date="2020-07" db="EMBL/GenBank/DDBJ databases">
        <title>Huge and variable diversity of episymbiotic CPR bacteria and DPANN archaea in groundwater ecosystems.</title>
        <authorList>
            <person name="He C.Y."/>
            <person name="Keren R."/>
            <person name="Whittaker M."/>
            <person name="Farag I.F."/>
            <person name="Doudna J."/>
            <person name="Cate J.H.D."/>
            <person name="Banfield J.F."/>
        </authorList>
    </citation>
    <scope>NUCLEOTIDE SEQUENCE</scope>
    <source>
        <strain evidence="13">NC_groundwater_1664_Pr3_B-0.1um_52_9</strain>
    </source>
</reference>
<keyword evidence="5 11" id="KW-0812">Transmembrane</keyword>
<dbReference type="SUPFAM" id="SSF50156">
    <property type="entry name" value="PDZ domain-like"/>
    <property type="match status" value="1"/>
</dbReference>
<evidence type="ECO:0000256" key="3">
    <source>
        <dbReference type="ARBA" id="ARBA00007931"/>
    </source>
</evidence>
<feature type="transmembrane region" description="Helical" evidence="11">
    <location>
        <begin position="274"/>
        <end position="298"/>
    </location>
</feature>
<evidence type="ECO:0000256" key="2">
    <source>
        <dbReference type="ARBA" id="ARBA00004141"/>
    </source>
</evidence>
<evidence type="ECO:0000313" key="13">
    <source>
        <dbReference type="EMBL" id="MBI5252250.1"/>
    </source>
</evidence>
<dbReference type="InterPro" id="IPR041489">
    <property type="entry name" value="PDZ_6"/>
</dbReference>
<dbReference type="PANTHER" id="PTHR42837">
    <property type="entry name" value="REGULATOR OF SIGMA-E PROTEASE RSEP"/>
    <property type="match status" value="1"/>
</dbReference>
<dbReference type="InterPro" id="IPR036034">
    <property type="entry name" value="PDZ_sf"/>
</dbReference>
<evidence type="ECO:0000259" key="12">
    <source>
        <dbReference type="PROSITE" id="PS50106"/>
    </source>
</evidence>
<comment type="similarity">
    <text evidence="3 11">Belongs to the peptidase M50B family.</text>
</comment>
<feature type="transmembrane region" description="Helical" evidence="11">
    <location>
        <begin position="324"/>
        <end position="342"/>
    </location>
</feature>
<dbReference type="EMBL" id="JACRDE010000583">
    <property type="protein sequence ID" value="MBI5252250.1"/>
    <property type="molecule type" value="Genomic_DNA"/>
</dbReference>
<dbReference type="PROSITE" id="PS50106">
    <property type="entry name" value="PDZ"/>
    <property type="match status" value="1"/>
</dbReference>
<evidence type="ECO:0000256" key="6">
    <source>
        <dbReference type="ARBA" id="ARBA00022801"/>
    </source>
</evidence>
<dbReference type="Gene3D" id="2.30.42.10">
    <property type="match status" value="1"/>
</dbReference>
<dbReference type="GO" id="GO:0046872">
    <property type="term" value="F:metal ion binding"/>
    <property type="evidence" value="ECO:0007669"/>
    <property type="project" value="UniProtKB-KW"/>
</dbReference>
<evidence type="ECO:0000256" key="5">
    <source>
        <dbReference type="ARBA" id="ARBA00022692"/>
    </source>
</evidence>
<comment type="subcellular location">
    <subcellularLocation>
        <location evidence="2">Membrane</location>
        <topology evidence="2">Multi-pass membrane protein</topology>
    </subcellularLocation>
</comment>